<feature type="region of interest" description="Disordered" evidence="8">
    <location>
        <begin position="157"/>
        <end position="178"/>
    </location>
</feature>
<feature type="compositionally biased region" description="Polar residues" evidence="8">
    <location>
        <begin position="207"/>
        <end position="218"/>
    </location>
</feature>
<dbReference type="GO" id="GO:0008270">
    <property type="term" value="F:zinc ion binding"/>
    <property type="evidence" value="ECO:0007669"/>
    <property type="project" value="UniProtKB-KW"/>
</dbReference>
<dbReference type="InterPro" id="IPR013087">
    <property type="entry name" value="Znf_C2H2_type"/>
</dbReference>
<feature type="domain" description="C2H2-type" evidence="9">
    <location>
        <begin position="828"/>
        <end position="851"/>
    </location>
</feature>
<dbReference type="PANTHER" id="PTHR24379">
    <property type="entry name" value="KRAB AND ZINC FINGER DOMAIN-CONTAINING"/>
    <property type="match status" value="1"/>
</dbReference>
<dbReference type="SMART" id="SM00980">
    <property type="entry name" value="THAP"/>
    <property type="match status" value="1"/>
</dbReference>
<organism evidence="11 12">
    <name type="scientific">Acanthaster planci</name>
    <name type="common">Crown-of-thorns starfish</name>
    <dbReference type="NCBI Taxonomy" id="133434"/>
    <lineage>
        <taxon>Eukaryota</taxon>
        <taxon>Metazoa</taxon>
        <taxon>Echinodermata</taxon>
        <taxon>Eleutherozoa</taxon>
        <taxon>Asterozoa</taxon>
        <taxon>Asteroidea</taxon>
        <taxon>Valvatacea</taxon>
        <taxon>Valvatida</taxon>
        <taxon>Acanthasteridae</taxon>
        <taxon>Acanthaster</taxon>
    </lineage>
</organism>
<evidence type="ECO:0000313" key="11">
    <source>
        <dbReference type="Proteomes" id="UP000694845"/>
    </source>
</evidence>
<accession>A0A8B8A7Z5</accession>
<dbReference type="AlphaFoldDB" id="A0A8B8A7Z5"/>
<feature type="compositionally biased region" description="Polar residues" evidence="8">
    <location>
        <begin position="157"/>
        <end position="168"/>
    </location>
</feature>
<dbReference type="PROSITE" id="PS50157">
    <property type="entry name" value="ZINC_FINGER_C2H2_2"/>
    <property type="match status" value="6"/>
</dbReference>
<dbReference type="FunFam" id="3.30.160.60:FF:000437">
    <property type="entry name" value="zinc finger and BTB domain-containing protein 38"/>
    <property type="match status" value="1"/>
</dbReference>
<feature type="domain" description="C2H2-type" evidence="9">
    <location>
        <begin position="741"/>
        <end position="769"/>
    </location>
</feature>
<dbReference type="Gene3D" id="3.30.160.60">
    <property type="entry name" value="Classic Zinc Finger"/>
    <property type="match status" value="4"/>
</dbReference>
<protein>
    <submittedName>
        <fullName evidence="12">Zinc finger and BTB domain-containing protein 47-like</fullName>
    </submittedName>
</protein>
<dbReference type="OrthoDB" id="9411774at2759"/>
<evidence type="ECO:0000313" key="12">
    <source>
        <dbReference type="RefSeq" id="XP_022112186.1"/>
    </source>
</evidence>
<dbReference type="PROSITE" id="PS50950">
    <property type="entry name" value="ZF_THAP"/>
    <property type="match status" value="1"/>
</dbReference>
<feature type="region of interest" description="Disordered" evidence="8">
    <location>
        <begin position="90"/>
        <end position="109"/>
    </location>
</feature>
<dbReference type="OMA" id="GWIRIES"/>
<feature type="region of interest" description="Disordered" evidence="8">
    <location>
        <begin position="552"/>
        <end position="611"/>
    </location>
</feature>
<dbReference type="SMART" id="SM00692">
    <property type="entry name" value="DM3"/>
    <property type="match status" value="1"/>
</dbReference>
<dbReference type="SMART" id="SM00355">
    <property type="entry name" value="ZnF_C2H2"/>
    <property type="match status" value="7"/>
</dbReference>
<dbReference type="SUPFAM" id="SSF57716">
    <property type="entry name" value="Glucocorticoid receptor-like (DNA-binding domain)"/>
    <property type="match status" value="1"/>
</dbReference>
<sequence length="855" mass="96452">MPTTCIAGGCSKTSKDGVSLHSFPADPTYRTIWEDKVKLTRPNWSGPSSSSKLCSDHFEPSCFESGLEYLFGISVKKRLKPEAIPTKFAPAGKEKTKPRNERRKPKGAFRKRKKFRILNEVLPKKQQISDEKTGQDDGTASVSRRCESRLCIEQKATQSLPSVHSESGVSGHDDEHVVPDECLRGLPRQFVQPSTSEEYQDSVTNYQQLPSNELSVPRSSAVPVKLEKAQDNSSVKTKSNEQSSSQSPVHSPSNTKPVVKAPINVVSKKGLLSTAAELCTAIQQQQPGSTGKTVYFLVDNAAPTLPSPPPVIYIRVVKQKLQGNVGSQQQVCEQKQLVFPGNPTDSILQSNPGLIKTGSVGQPVRVNVQQESCQESKNDVGNQPEAPEEKQETTQGGQSVPGPRSDLGWIKTEPGTEQELLNIKREYDSGVGFDFTCSREVVQREICLDGNKDENNVEVVVKQELFERAENENSGVGDQRAGDISNTCPQEGDQNSGRDENAEISEDDEDDDDDHLEMEDDSRDEDYVPEVKVHASRKKKWGGRVLRCRQTDQKASSELEQGQSDEVDGESKSSDGSEGSLCLSSDSGSDMISSDDDWDERERRERRVQKKKQGERHCMYVRLEVQLSRLPKVYECKSCQERFREADDMRTHYTTTHHQETSVDRVVSGPSISPEGDIYDIATELRHCSKCNNYFENIQKHRNSHKEKRFVCEMCGKRFAYKCILTSHKETHKARENRNLLHCTECDKSYYKKFQLMAHCREKHSKDTSNLFVCEKCGKQFKASKRLNIHRLIHLEDKPFKCPECGRGFSQKSNMTLHMRMHTGARPYQCKICQETFNHNVSLKNHQKKEHGIDW</sequence>
<feature type="compositionally biased region" description="Acidic residues" evidence="8">
    <location>
        <begin position="502"/>
        <end position="524"/>
    </location>
</feature>
<dbReference type="SUPFAM" id="SSF57667">
    <property type="entry name" value="beta-beta-alpha zinc fingers"/>
    <property type="match status" value="3"/>
</dbReference>
<reference evidence="12" key="1">
    <citation type="submission" date="2025-08" db="UniProtKB">
        <authorList>
            <consortium name="RefSeq"/>
        </authorList>
    </citation>
    <scope>IDENTIFICATION</scope>
</reference>
<keyword evidence="1" id="KW-0479">Metal-binding</keyword>
<feature type="domain" description="C2H2-type" evidence="9">
    <location>
        <begin position="772"/>
        <end position="799"/>
    </location>
</feature>
<dbReference type="Pfam" id="PF00096">
    <property type="entry name" value="zf-C2H2"/>
    <property type="match status" value="3"/>
</dbReference>
<feature type="compositionally biased region" description="Low complexity" evidence="8">
    <location>
        <begin position="240"/>
        <end position="254"/>
    </location>
</feature>
<evidence type="ECO:0000256" key="2">
    <source>
        <dbReference type="ARBA" id="ARBA00022737"/>
    </source>
</evidence>
<feature type="compositionally biased region" description="Polar residues" evidence="8">
    <location>
        <begin position="370"/>
        <end position="381"/>
    </location>
</feature>
<evidence type="ECO:0000256" key="4">
    <source>
        <dbReference type="ARBA" id="ARBA00022833"/>
    </source>
</evidence>
<dbReference type="InterPro" id="IPR036236">
    <property type="entry name" value="Znf_C2H2_sf"/>
</dbReference>
<feature type="compositionally biased region" description="Low complexity" evidence="8">
    <location>
        <begin position="576"/>
        <end position="592"/>
    </location>
</feature>
<feature type="domain" description="THAP-type" evidence="10">
    <location>
        <begin position="1"/>
        <end position="88"/>
    </location>
</feature>
<evidence type="ECO:0000256" key="3">
    <source>
        <dbReference type="ARBA" id="ARBA00022771"/>
    </source>
</evidence>
<name>A0A8B8A7Z5_ACAPL</name>
<dbReference type="GO" id="GO:0005634">
    <property type="term" value="C:nucleus"/>
    <property type="evidence" value="ECO:0007669"/>
    <property type="project" value="TreeGrafter"/>
</dbReference>
<feature type="domain" description="C2H2-type" evidence="9">
    <location>
        <begin position="800"/>
        <end position="827"/>
    </location>
</feature>
<keyword evidence="11" id="KW-1185">Reference proteome</keyword>
<keyword evidence="3 6" id="KW-0863">Zinc-finger</keyword>
<dbReference type="InterPro" id="IPR038441">
    <property type="entry name" value="THAP_Znf_sf"/>
</dbReference>
<dbReference type="Pfam" id="PF05485">
    <property type="entry name" value="THAP"/>
    <property type="match status" value="1"/>
</dbReference>
<keyword evidence="4" id="KW-0862">Zinc</keyword>
<gene>
    <name evidence="12" type="primary">LOC110991223</name>
</gene>
<dbReference type="GO" id="GO:0000981">
    <property type="term" value="F:DNA-binding transcription factor activity, RNA polymerase II-specific"/>
    <property type="evidence" value="ECO:0007669"/>
    <property type="project" value="TreeGrafter"/>
</dbReference>
<evidence type="ECO:0000259" key="10">
    <source>
        <dbReference type="PROSITE" id="PS50950"/>
    </source>
</evidence>
<keyword evidence="5 7" id="KW-0238">DNA-binding</keyword>
<proteinExistence type="predicted"/>
<dbReference type="GeneID" id="110991223"/>
<feature type="region of interest" description="Disordered" evidence="8">
    <location>
        <begin position="207"/>
        <end position="260"/>
    </location>
</feature>
<feature type="compositionally biased region" description="Basic residues" evidence="8">
    <location>
        <begin position="100"/>
        <end position="109"/>
    </location>
</feature>
<dbReference type="GO" id="GO:0000977">
    <property type="term" value="F:RNA polymerase II transcription regulatory region sequence-specific DNA binding"/>
    <property type="evidence" value="ECO:0007669"/>
    <property type="project" value="TreeGrafter"/>
</dbReference>
<evidence type="ECO:0000259" key="9">
    <source>
        <dbReference type="PROSITE" id="PS50157"/>
    </source>
</evidence>
<dbReference type="InterPro" id="IPR006612">
    <property type="entry name" value="THAP_Znf"/>
</dbReference>
<dbReference type="Gene3D" id="6.20.210.20">
    <property type="entry name" value="THAP domain"/>
    <property type="match status" value="1"/>
</dbReference>
<dbReference type="PANTHER" id="PTHR24379:SF127">
    <property type="entry name" value="BLOODY FINGERS-RELATED"/>
    <property type="match status" value="1"/>
</dbReference>
<evidence type="ECO:0000256" key="7">
    <source>
        <dbReference type="PROSITE-ProRule" id="PRU00309"/>
    </source>
</evidence>
<dbReference type="Proteomes" id="UP000694845">
    <property type="component" value="Unplaced"/>
</dbReference>
<feature type="domain" description="C2H2-type" evidence="9">
    <location>
        <begin position="634"/>
        <end position="662"/>
    </location>
</feature>
<feature type="region of interest" description="Disordered" evidence="8">
    <location>
        <begin position="370"/>
        <end position="414"/>
    </location>
</feature>
<evidence type="ECO:0000256" key="8">
    <source>
        <dbReference type="SAM" id="MobiDB-lite"/>
    </source>
</evidence>
<evidence type="ECO:0000256" key="6">
    <source>
        <dbReference type="PROSITE-ProRule" id="PRU00042"/>
    </source>
</evidence>
<dbReference type="FunFam" id="3.30.160.60:FF:001297">
    <property type="entry name" value="Zinc finger and SCAN domain-containing protein 2"/>
    <property type="match status" value="1"/>
</dbReference>
<feature type="compositionally biased region" description="Polar residues" evidence="8">
    <location>
        <begin position="484"/>
        <end position="495"/>
    </location>
</feature>
<feature type="domain" description="C2H2-type" evidence="9">
    <location>
        <begin position="710"/>
        <end position="737"/>
    </location>
</feature>
<dbReference type="PROSITE" id="PS00028">
    <property type="entry name" value="ZINC_FINGER_C2H2_1"/>
    <property type="match status" value="6"/>
</dbReference>
<keyword evidence="2" id="KW-0677">Repeat</keyword>
<dbReference type="RefSeq" id="XP_022112186.1">
    <property type="nucleotide sequence ID" value="XM_022256494.1"/>
</dbReference>
<evidence type="ECO:0000256" key="5">
    <source>
        <dbReference type="ARBA" id="ARBA00023125"/>
    </source>
</evidence>
<evidence type="ECO:0000256" key="1">
    <source>
        <dbReference type="ARBA" id="ARBA00022723"/>
    </source>
</evidence>
<feature type="region of interest" description="Disordered" evidence="8">
    <location>
        <begin position="470"/>
        <end position="534"/>
    </location>
</feature>
<dbReference type="KEGG" id="aplc:110991223"/>